<accession>C6TDI5</accession>
<reference evidence="2" key="1">
    <citation type="submission" date="2009-08" db="EMBL/GenBank/DDBJ databases">
        <authorList>
            <person name="Cheung F."/>
            <person name="Xiao Y."/>
            <person name="Chan A."/>
            <person name="Moskal W."/>
            <person name="Town C.D."/>
        </authorList>
    </citation>
    <scope>NUCLEOTIDE SEQUENCE</scope>
</reference>
<evidence type="ECO:0000313" key="2">
    <source>
        <dbReference type="EMBL" id="ACU19887.1"/>
    </source>
</evidence>
<name>C6TDI5_SOYBN</name>
<feature type="non-terminal residue" evidence="2">
    <location>
        <position position="130"/>
    </location>
</feature>
<dbReference type="EMBL" id="BT095644">
    <property type="protein sequence ID" value="ACU19887.1"/>
    <property type="molecule type" value="mRNA"/>
</dbReference>
<proteinExistence type="evidence at transcript level"/>
<protein>
    <submittedName>
        <fullName evidence="2">Uncharacterized protein</fullName>
    </submittedName>
</protein>
<organism evidence="2">
    <name type="scientific">Glycine max</name>
    <name type="common">Soybean</name>
    <name type="synonym">Glycine hispida</name>
    <dbReference type="NCBI Taxonomy" id="3847"/>
    <lineage>
        <taxon>Eukaryota</taxon>
        <taxon>Viridiplantae</taxon>
        <taxon>Streptophyta</taxon>
        <taxon>Embryophyta</taxon>
        <taxon>Tracheophyta</taxon>
        <taxon>Spermatophyta</taxon>
        <taxon>Magnoliopsida</taxon>
        <taxon>eudicotyledons</taxon>
        <taxon>Gunneridae</taxon>
        <taxon>Pentapetalae</taxon>
        <taxon>rosids</taxon>
        <taxon>fabids</taxon>
        <taxon>Fabales</taxon>
        <taxon>Fabaceae</taxon>
        <taxon>Papilionoideae</taxon>
        <taxon>50 kb inversion clade</taxon>
        <taxon>NPAAA clade</taxon>
        <taxon>indigoferoid/millettioid clade</taxon>
        <taxon>Phaseoleae</taxon>
        <taxon>Glycine</taxon>
        <taxon>Glycine subgen. Soja</taxon>
    </lineage>
</organism>
<evidence type="ECO:0000256" key="1">
    <source>
        <dbReference type="SAM" id="MobiDB-lite"/>
    </source>
</evidence>
<feature type="region of interest" description="Disordered" evidence="1">
    <location>
        <begin position="62"/>
        <end position="82"/>
    </location>
</feature>
<sequence length="130" mass="14473">MNSSADEFFPVNRRHVGVEDSGQSPVRRLDFLVRGAGGDAENLVERRARGVQIRRSRLLRPGRASFRGGGGGGEGNYRPGFDAARRRSHGVAGEVNGGKRRWKGHGRNHVRYLLYCDPLGYGNWEWNVSP</sequence>
<dbReference type="AlphaFoldDB" id="C6TDI5"/>